<dbReference type="PATRIC" id="fig|1423786.4.peg.980"/>
<dbReference type="AlphaFoldDB" id="A0A0R1YTU4"/>
<keyword evidence="5" id="KW-0808">Transferase</keyword>
<dbReference type="GO" id="GO:0000155">
    <property type="term" value="F:phosphorelay sensor kinase activity"/>
    <property type="evidence" value="ECO:0007669"/>
    <property type="project" value="InterPro"/>
</dbReference>
<feature type="transmembrane region" description="Helical" evidence="10">
    <location>
        <begin position="12"/>
        <end position="38"/>
    </location>
</feature>
<evidence type="ECO:0000256" key="1">
    <source>
        <dbReference type="ARBA" id="ARBA00000085"/>
    </source>
</evidence>
<dbReference type="Pfam" id="PF00512">
    <property type="entry name" value="HisKA"/>
    <property type="match status" value="1"/>
</dbReference>
<dbReference type="InterPro" id="IPR005467">
    <property type="entry name" value="His_kinase_dom"/>
</dbReference>
<dbReference type="GO" id="GO:0005886">
    <property type="term" value="C:plasma membrane"/>
    <property type="evidence" value="ECO:0007669"/>
    <property type="project" value="TreeGrafter"/>
</dbReference>
<dbReference type="InterPro" id="IPR036890">
    <property type="entry name" value="HATPase_C_sf"/>
</dbReference>
<dbReference type="FunFam" id="1.10.287.130:FF:000001">
    <property type="entry name" value="Two-component sensor histidine kinase"/>
    <property type="match status" value="1"/>
</dbReference>
<gene>
    <name evidence="12" type="ORF">FD47_GL000928</name>
</gene>
<evidence type="ECO:0000313" key="13">
    <source>
        <dbReference type="Proteomes" id="UP000051010"/>
    </source>
</evidence>
<dbReference type="CDD" id="cd00075">
    <property type="entry name" value="HATPase"/>
    <property type="match status" value="1"/>
</dbReference>
<dbReference type="PANTHER" id="PTHR45436:SF5">
    <property type="entry name" value="SENSOR HISTIDINE KINASE TRCS"/>
    <property type="match status" value="1"/>
</dbReference>
<evidence type="ECO:0000256" key="10">
    <source>
        <dbReference type="SAM" id="Phobius"/>
    </source>
</evidence>
<feature type="transmembrane region" description="Helical" evidence="10">
    <location>
        <begin position="117"/>
        <end position="136"/>
    </location>
</feature>
<evidence type="ECO:0000256" key="3">
    <source>
        <dbReference type="ARBA" id="ARBA00012438"/>
    </source>
</evidence>
<dbReference type="Proteomes" id="UP000051010">
    <property type="component" value="Unassembled WGS sequence"/>
</dbReference>
<keyword evidence="7 12" id="KW-0418">Kinase</keyword>
<proteinExistence type="predicted"/>
<evidence type="ECO:0000256" key="5">
    <source>
        <dbReference type="ARBA" id="ARBA00022679"/>
    </source>
</evidence>
<dbReference type="EC" id="2.7.13.3" evidence="3"/>
<dbReference type="SUPFAM" id="SSF47384">
    <property type="entry name" value="Homodimeric domain of signal transducing histidine kinase"/>
    <property type="match status" value="1"/>
</dbReference>
<feature type="transmembrane region" description="Helical" evidence="10">
    <location>
        <begin position="156"/>
        <end position="185"/>
    </location>
</feature>
<feature type="domain" description="Histidine kinase" evidence="11">
    <location>
        <begin position="253"/>
        <end position="465"/>
    </location>
</feature>
<evidence type="ECO:0000256" key="6">
    <source>
        <dbReference type="ARBA" id="ARBA00022692"/>
    </source>
</evidence>
<dbReference type="PANTHER" id="PTHR45436">
    <property type="entry name" value="SENSOR HISTIDINE KINASE YKOH"/>
    <property type="match status" value="1"/>
</dbReference>
<keyword evidence="10" id="KW-0472">Membrane</keyword>
<dbReference type="CDD" id="cd00082">
    <property type="entry name" value="HisKA"/>
    <property type="match status" value="1"/>
</dbReference>
<keyword evidence="4" id="KW-0597">Phosphoprotein</keyword>
<evidence type="ECO:0000259" key="11">
    <source>
        <dbReference type="PROSITE" id="PS50109"/>
    </source>
</evidence>
<comment type="caution">
    <text evidence="12">The sequence shown here is derived from an EMBL/GenBank/DDBJ whole genome shotgun (WGS) entry which is preliminary data.</text>
</comment>
<dbReference type="Pfam" id="PF02518">
    <property type="entry name" value="HATPase_c"/>
    <property type="match status" value="1"/>
</dbReference>
<dbReference type="PROSITE" id="PS50109">
    <property type="entry name" value="HIS_KIN"/>
    <property type="match status" value="1"/>
</dbReference>
<dbReference type="SMART" id="SM00388">
    <property type="entry name" value="HisKA"/>
    <property type="match status" value="1"/>
</dbReference>
<name>A0A0R1YTU4_9LACO</name>
<reference evidence="12 13" key="1">
    <citation type="journal article" date="2015" name="Genome Announc.">
        <title>Expanding the biotechnology potential of lactobacilli through comparative genomics of 213 strains and associated genera.</title>
        <authorList>
            <person name="Sun Z."/>
            <person name="Harris H.M."/>
            <person name="McCann A."/>
            <person name="Guo C."/>
            <person name="Argimon S."/>
            <person name="Zhang W."/>
            <person name="Yang X."/>
            <person name="Jeffery I.B."/>
            <person name="Cooney J.C."/>
            <person name="Kagawa T.F."/>
            <person name="Liu W."/>
            <person name="Song Y."/>
            <person name="Salvetti E."/>
            <person name="Wrobel A."/>
            <person name="Rasinkangas P."/>
            <person name="Parkhill J."/>
            <person name="Rea M.C."/>
            <person name="O'Sullivan O."/>
            <person name="Ritari J."/>
            <person name="Douillard F.P."/>
            <person name="Paul Ross R."/>
            <person name="Yang R."/>
            <person name="Briner A.E."/>
            <person name="Felis G.E."/>
            <person name="de Vos W.M."/>
            <person name="Barrangou R."/>
            <person name="Klaenhammer T.R."/>
            <person name="Caufield P.W."/>
            <person name="Cui Y."/>
            <person name="Zhang H."/>
            <person name="O'Toole P.W."/>
        </authorList>
    </citation>
    <scope>NUCLEOTIDE SEQUENCE [LARGE SCALE GENOMIC DNA]</scope>
    <source>
        <strain evidence="12 13">DSM 18390</strain>
    </source>
</reference>
<dbReference type="InterPro" id="IPR003661">
    <property type="entry name" value="HisK_dim/P_dom"/>
</dbReference>
<dbReference type="InterPro" id="IPR036097">
    <property type="entry name" value="HisK_dim/P_sf"/>
</dbReference>
<evidence type="ECO:0000313" key="12">
    <source>
        <dbReference type="EMBL" id="KRM45741.1"/>
    </source>
</evidence>
<dbReference type="Gene3D" id="6.10.340.10">
    <property type="match status" value="1"/>
</dbReference>
<dbReference type="SMART" id="SM00387">
    <property type="entry name" value="HATPase_c"/>
    <property type="match status" value="1"/>
</dbReference>
<dbReference type="RefSeq" id="WP_054732267.1">
    <property type="nucleotide sequence ID" value="NZ_AZFZ01000002.1"/>
</dbReference>
<dbReference type="InterPro" id="IPR050428">
    <property type="entry name" value="TCS_sensor_his_kinase"/>
</dbReference>
<dbReference type="InterPro" id="IPR003594">
    <property type="entry name" value="HATPase_dom"/>
</dbReference>
<evidence type="ECO:0000256" key="2">
    <source>
        <dbReference type="ARBA" id="ARBA00004370"/>
    </source>
</evidence>
<evidence type="ECO:0000256" key="8">
    <source>
        <dbReference type="ARBA" id="ARBA00022989"/>
    </source>
</evidence>
<keyword evidence="8 10" id="KW-1133">Transmembrane helix</keyword>
<dbReference type="EMBL" id="AZFZ01000002">
    <property type="protein sequence ID" value="KRM45741.1"/>
    <property type="molecule type" value="Genomic_DNA"/>
</dbReference>
<protein>
    <recommendedName>
        <fullName evidence="3">histidine kinase</fullName>
        <ecNumber evidence="3">2.7.13.3</ecNumber>
    </recommendedName>
</protein>
<sequence length="470" mass="52331">MRQPKNRTTFQAIRLNFTIIFTLFAIFTGASVITMVGVNLVHQEQTQSAELLKSLNRSFIDNKPDWNQWRRNSSINTQNTYVKVTDQTHSKERPKIFYSKGTEQFLAAKPTKLSQMLHFPFFPALIYNHGYGLLYYRSGIRTGARKNIRSEIWMSLNPIVSTLLSVMLVVLCVLIIGLALGWFVISVVSKRLTSSLQMLQTTAQRQSRSVTKIESLLPVPASPVEVRELATSFNNLLAAIIENNRREKAFISNASHELRTPIAAIRGHVSLVKRRGQQHPEIVSRSLDFIDDESAKMQSLVNSLLALSRADKEIVQKDHFDLNSVVNETVEEQRAILAQTINVAEASPTTVLANQTNVAQIISIILDNAGKYAPKTATIDVIIAADGSKTTLSIRNNGPSIPDEDKQHIFDRFYRGDHAHSNQVIGNGLGLSIASQLAALNDIKITVTDVIPHGVSFNLIFSDSDSNNTK</sequence>
<keyword evidence="9" id="KW-0902">Two-component regulatory system</keyword>
<dbReference type="Gene3D" id="3.30.565.10">
    <property type="entry name" value="Histidine kinase-like ATPase, C-terminal domain"/>
    <property type="match status" value="1"/>
</dbReference>
<evidence type="ECO:0000256" key="9">
    <source>
        <dbReference type="ARBA" id="ARBA00023012"/>
    </source>
</evidence>
<comment type="subcellular location">
    <subcellularLocation>
        <location evidence="2">Membrane</location>
    </subcellularLocation>
</comment>
<dbReference type="Gene3D" id="1.10.287.130">
    <property type="match status" value="1"/>
</dbReference>
<organism evidence="12 13">
    <name type="scientific">Lentilactobacillus parafarraginis DSM 18390 = JCM 14109</name>
    <dbReference type="NCBI Taxonomy" id="1423786"/>
    <lineage>
        <taxon>Bacteria</taxon>
        <taxon>Bacillati</taxon>
        <taxon>Bacillota</taxon>
        <taxon>Bacilli</taxon>
        <taxon>Lactobacillales</taxon>
        <taxon>Lactobacillaceae</taxon>
        <taxon>Lentilactobacillus</taxon>
    </lineage>
</organism>
<accession>A0A0R1YTU4</accession>
<evidence type="ECO:0000256" key="7">
    <source>
        <dbReference type="ARBA" id="ARBA00022777"/>
    </source>
</evidence>
<evidence type="ECO:0000256" key="4">
    <source>
        <dbReference type="ARBA" id="ARBA00022553"/>
    </source>
</evidence>
<comment type="catalytic activity">
    <reaction evidence="1">
        <text>ATP + protein L-histidine = ADP + protein N-phospho-L-histidine.</text>
        <dbReference type="EC" id="2.7.13.3"/>
    </reaction>
</comment>
<keyword evidence="6 10" id="KW-0812">Transmembrane</keyword>
<dbReference type="SUPFAM" id="SSF55874">
    <property type="entry name" value="ATPase domain of HSP90 chaperone/DNA topoisomerase II/histidine kinase"/>
    <property type="match status" value="1"/>
</dbReference>